<dbReference type="STRING" id="68231.AQJ30_26920"/>
<sequence>MSGCGGEEEAPVPKASQVVGLWKNPGGDWIDFRKDGTGTLSAGAQLQLNSLVKPSETKAVCAFSWGMDTVPAGGGKWVAMTFPEGQCGSLGNSGLNYYYRESSGELLLANPVEAPKPEEVYARSAATS</sequence>
<accession>A0A101QSA9</accession>
<keyword evidence="2" id="KW-1185">Reference proteome</keyword>
<protein>
    <submittedName>
        <fullName evidence="1">Uncharacterized protein</fullName>
    </submittedName>
</protein>
<organism evidence="1 2">
    <name type="scientific">Streptomyces longwoodensis</name>
    <dbReference type="NCBI Taxonomy" id="68231"/>
    <lineage>
        <taxon>Bacteria</taxon>
        <taxon>Bacillati</taxon>
        <taxon>Actinomycetota</taxon>
        <taxon>Actinomycetes</taxon>
        <taxon>Kitasatosporales</taxon>
        <taxon>Streptomycetaceae</taxon>
        <taxon>Streptomyces</taxon>
    </lineage>
</organism>
<comment type="caution">
    <text evidence="1">The sequence shown here is derived from an EMBL/GenBank/DDBJ whole genome shotgun (WGS) entry which is preliminary data.</text>
</comment>
<dbReference type="EMBL" id="LMWS01000034">
    <property type="protein sequence ID" value="KUN35103.1"/>
    <property type="molecule type" value="Genomic_DNA"/>
</dbReference>
<proteinExistence type="predicted"/>
<reference evidence="1 2" key="1">
    <citation type="submission" date="2015-10" db="EMBL/GenBank/DDBJ databases">
        <title>Draft genome sequence of Streptomyces longwoodensis DSM 41677, type strain for the species Streptomyces longwoodensis.</title>
        <authorList>
            <person name="Ruckert C."/>
            <person name="Winkler A."/>
            <person name="Kalinowski J."/>
            <person name="Kampfer P."/>
            <person name="Glaeser S."/>
        </authorList>
    </citation>
    <scope>NUCLEOTIDE SEQUENCE [LARGE SCALE GENOMIC DNA]</scope>
    <source>
        <strain evidence="1 2">DSM 41677</strain>
    </source>
</reference>
<dbReference type="AlphaFoldDB" id="A0A101QSA9"/>
<gene>
    <name evidence="1" type="ORF">AQJ30_26920</name>
</gene>
<dbReference type="Proteomes" id="UP000053271">
    <property type="component" value="Unassembled WGS sequence"/>
</dbReference>
<evidence type="ECO:0000313" key="2">
    <source>
        <dbReference type="Proteomes" id="UP000053271"/>
    </source>
</evidence>
<name>A0A101QSA9_9ACTN</name>
<evidence type="ECO:0000313" key="1">
    <source>
        <dbReference type="EMBL" id="KUN35103.1"/>
    </source>
</evidence>